<protein>
    <submittedName>
        <fullName evidence="1">Uncharacterized protein</fullName>
    </submittedName>
</protein>
<sequence length="91" mass="10760">MYAKTAKQVLSKIKCDKLDLARGDGYWYFVYDDVPAKFYETHSVYCCYLNQMSLDRWVEEGKDFVAKCERNKADRVETDKPIRISLKKGIY</sequence>
<keyword evidence="2" id="KW-1185">Reference proteome</keyword>
<dbReference type="Proteomes" id="UP000202958">
    <property type="component" value="Segment"/>
</dbReference>
<reference evidence="1 2" key="1">
    <citation type="submission" date="2015-04" db="EMBL/GenBank/DDBJ databases">
        <authorList>
            <person name="Hodson T.S."/>
            <person name="Hyde J.R."/>
            <person name="Schouten J.T."/>
            <person name="Crockett J.T."/>
            <person name="Smith T.A."/>
            <person name="Merrill B.D."/>
            <person name="Crook M.B."/>
            <person name="Griffitts J.S."/>
            <person name="Burnett S.H."/>
            <person name="Grose J.H."/>
            <person name="Breakwell D.P."/>
        </authorList>
    </citation>
    <scope>NUCLEOTIDE SEQUENCE [LARGE SCALE GENOMIC DNA]</scope>
</reference>
<evidence type="ECO:0000313" key="1">
    <source>
        <dbReference type="EMBL" id="AKF13642.1"/>
    </source>
</evidence>
<organism evidence="1 2">
    <name type="scientific">Sinorhizobium phage phiN3</name>
    <dbReference type="NCBI Taxonomy" id="1647405"/>
    <lineage>
        <taxon>Viruses</taxon>
        <taxon>Duplodnaviria</taxon>
        <taxon>Heunggongvirae</taxon>
        <taxon>Uroviricota</taxon>
        <taxon>Caudoviricetes</taxon>
        <taxon>Emdodecavirus</taxon>
        <taxon>Emdodecavirus N3</taxon>
    </lineage>
</organism>
<dbReference type="OrthoDB" id="39860at10239"/>
<name>A0A0F6WD43_9CAUD</name>
<dbReference type="KEGG" id="vg:26639114"/>
<proteinExistence type="predicted"/>
<accession>A0A0F6WD43</accession>
<gene>
    <name evidence="1" type="ORF">PHIN3_379</name>
</gene>
<evidence type="ECO:0000313" key="2">
    <source>
        <dbReference type="Proteomes" id="UP000202958"/>
    </source>
</evidence>
<dbReference type="EMBL" id="KR052482">
    <property type="protein sequence ID" value="AKF13642.1"/>
    <property type="molecule type" value="Genomic_DNA"/>
</dbReference>
<dbReference type="RefSeq" id="YP_009212619.1">
    <property type="nucleotide sequence ID" value="NC_028945.1"/>
</dbReference>
<dbReference type="GeneID" id="26639114"/>